<dbReference type="InterPro" id="IPR003653">
    <property type="entry name" value="Peptidase_C48_C"/>
</dbReference>
<evidence type="ECO:0000256" key="2">
    <source>
        <dbReference type="ARBA" id="ARBA00022670"/>
    </source>
</evidence>
<name>V9KVP6_CALMI</name>
<keyword evidence="2 7" id="KW-0645">Protease</keyword>
<dbReference type="Gene3D" id="3.40.395.10">
    <property type="entry name" value="Adenoviral Proteinase, Chain A"/>
    <property type="match status" value="1"/>
</dbReference>
<keyword evidence="4" id="KW-0788">Thiol protease</keyword>
<dbReference type="GO" id="GO:0016929">
    <property type="term" value="F:deSUMOylase activity"/>
    <property type="evidence" value="ECO:0007669"/>
    <property type="project" value="TreeGrafter"/>
</dbReference>
<sequence length="463" mass="52741">RGFVQDWIRGLKIQALGPRFPTRGRKRGGGRVEAVADESEQPVKRARLRLGRATFVNSVKRCVSGIVSFIKTASAFGFRSTSLQMEPGFVQPCSAEPLQQIHSSSLNDLHCRSSLPQADVTTDADKEWQRRKKWFDQKWRELDTKTELRIDYEGPRESSKHRALCPEHHSLPSTPLLGRKNDRSRCCPVEEEQQPACKLSEEVSSRLCLDKGHSAAAFPVPASHHSQEMVHSPGKSTHLSLFTEAMAAEVKQVLGRGDPDQLLASGFKLKITRKDICTLCNNCWLNDEVINFYMCLIVERGRGPGQLRAHAFSTFFYLKLQSGGHHAVRQWTKATNLFHQHLILMPVHLGMHWCLAVADLRERAILYLDSLGQSNDAVCRELLQYLDEESQRKRGQTLNSAQWILRSLTANEIPQQRNSSDCGVFVCKYAEYMTRDQPITFTQGDVLHFRRRMVWEILHQTLL</sequence>
<dbReference type="MEROPS" id="C48.013"/>
<dbReference type="GO" id="GO:0060255">
    <property type="term" value="P:regulation of macromolecule metabolic process"/>
    <property type="evidence" value="ECO:0007669"/>
    <property type="project" value="UniProtKB-ARBA"/>
</dbReference>
<evidence type="ECO:0000256" key="3">
    <source>
        <dbReference type="ARBA" id="ARBA00022801"/>
    </source>
</evidence>
<dbReference type="PROSITE" id="PS50600">
    <property type="entry name" value="ULP_PROTEASE"/>
    <property type="match status" value="1"/>
</dbReference>
<feature type="non-terminal residue" evidence="7">
    <location>
        <position position="1"/>
    </location>
</feature>
<dbReference type="FunFam" id="3.40.395.10:FF:000001">
    <property type="entry name" value="Sentrin-specific protease 1"/>
    <property type="match status" value="1"/>
</dbReference>
<dbReference type="GO" id="GO:0016926">
    <property type="term" value="P:protein desumoylation"/>
    <property type="evidence" value="ECO:0007669"/>
    <property type="project" value="TreeGrafter"/>
</dbReference>
<evidence type="ECO:0000313" key="7">
    <source>
        <dbReference type="EMBL" id="AFP02366.1"/>
    </source>
</evidence>
<dbReference type="InterPro" id="IPR038765">
    <property type="entry name" value="Papain-like_cys_pep_sf"/>
</dbReference>
<dbReference type="PANTHER" id="PTHR12606">
    <property type="entry name" value="SENTRIN/SUMO-SPECIFIC PROTEASE"/>
    <property type="match status" value="1"/>
</dbReference>
<dbReference type="PANTHER" id="PTHR12606:SF11">
    <property type="entry name" value="SENTRIN-SPECIFIC PROTEASE 2"/>
    <property type="match status" value="1"/>
</dbReference>
<protein>
    <submittedName>
        <fullName evidence="7">Sentrin-specific protease 2</fullName>
    </submittedName>
</protein>
<comment type="similarity">
    <text evidence="1">Belongs to the peptidase C48 family.</text>
</comment>
<dbReference type="GO" id="GO:0080090">
    <property type="term" value="P:regulation of primary metabolic process"/>
    <property type="evidence" value="ECO:0007669"/>
    <property type="project" value="UniProtKB-ARBA"/>
</dbReference>
<evidence type="ECO:0000256" key="1">
    <source>
        <dbReference type="ARBA" id="ARBA00005234"/>
    </source>
</evidence>
<keyword evidence="3" id="KW-0378">Hydrolase</keyword>
<dbReference type="EMBL" id="JW869848">
    <property type="protein sequence ID" value="AFP02366.1"/>
    <property type="molecule type" value="mRNA"/>
</dbReference>
<evidence type="ECO:0000259" key="6">
    <source>
        <dbReference type="PROSITE" id="PS50600"/>
    </source>
</evidence>
<accession>V9KVP6</accession>
<dbReference type="Pfam" id="PF02902">
    <property type="entry name" value="Peptidase_C48"/>
    <property type="match status" value="1"/>
</dbReference>
<dbReference type="GO" id="GO:0006508">
    <property type="term" value="P:proteolysis"/>
    <property type="evidence" value="ECO:0007669"/>
    <property type="project" value="UniProtKB-KW"/>
</dbReference>
<proteinExistence type="evidence at transcript level"/>
<feature type="compositionally biased region" description="Basic and acidic residues" evidence="5">
    <location>
        <begin position="154"/>
        <end position="170"/>
    </location>
</feature>
<reference evidence="7" key="1">
    <citation type="journal article" date="2014" name="Nature">
        <title>Elephant shark genome provides unique insights into gnathostome evolution.</title>
        <authorList>
            <consortium name="International Elephant Shark Genome Sequencing Consortium"/>
            <person name="Venkatesh B."/>
            <person name="Lee A.P."/>
            <person name="Ravi V."/>
            <person name="Maurya A.K."/>
            <person name="Lian M.M."/>
            <person name="Swann J.B."/>
            <person name="Ohta Y."/>
            <person name="Flajnik M.F."/>
            <person name="Sutoh Y."/>
            <person name="Kasahara M."/>
            <person name="Hoon S."/>
            <person name="Gangu V."/>
            <person name="Roy S.W."/>
            <person name="Irimia M."/>
            <person name="Korzh V."/>
            <person name="Kondrychyn I."/>
            <person name="Lim Z.W."/>
            <person name="Tay B.H."/>
            <person name="Tohari S."/>
            <person name="Kong K.W."/>
            <person name="Ho S."/>
            <person name="Lorente-Galdos B."/>
            <person name="Quilez J."/>
            <person name="Marques-Bonet T."/>
            <person name="Raney B.J."/>
            <person name="Ingham P.W."/>
            <person name="Tay A."/>
            <person name="Hillier L.W."/>
            <person name="Minx P."/>
            <person name="Boehm T."/>
            <person name="Wilson R.K."/>
            <person name="Brenner S."/>
            <person name="Warren W.C."/>
        </authorList>
    </citation>
    <scope>NUCLEOTIDE SEQUENCE</scope>
    <source>
        <tissue evidence="7">Ovary</tissue>
    </source>
</reference>
<evidence type="ECO:0000256" key="4">
    <source>
        <dbReference type="ARBA" id="ARBA00022807"/>
    </source>
</evidence>
<dbReference type="GO" id="GO:0005634">
    <property type="term" value="C:nucleus"/>
    <property type="evidence" value="ECO:0007669"/>
    <property type="project" value="TreeGrafter"/>
</dbReference>
<organism evidence="7">
    <name type="scientific">Callorhinchus milii</name>
    <name type="common">Ghost shark</name>
    <dbReference type="NCBI Taxonomy" id="7868"/>
    <lineage>
        <taxon>Eukaryota</taxon>
        <taxon>Metazoa</taxon>
        <taxon>Chordata</taxon>
        <taxon>Craniata</taxon>
        <taxon>Vertebrata</taxon>
        <taxon>Chondrichthyes</taxon>
        <taxon>Holocephali</taxon>
        <taxon>Chimaeriformes</taxon>
        <taxon>Callorhinchidae</taxon>
        <taxon>Callorhinchus</taxon>
    </lineage>
</organism>
<feature type="domain" description="Ubiquitin-like protease family profile" evidence="6">
    <location>
        <begin position="269"/>
        <end position="433"/>
    </location>
</feature>
<evidence type="ECO:0000256" key="5">
    <source>
        <dbReference type="SAM" id="MobiDB-lite"/>
    </source>
</evidence>
<dbReference type="AlphaFoldDB" id="V9KVP6"/>
<dbReference type="SUPFAM" id="SSF54001">
    <property type="entry name" value="Cysteine proteinases"/>
    <property type="match status" value="1"/>
</dbReference>
<feature type="region of interest" description="Disordered" evidence="5">
    <location>
        <begin position="154"/>
        <end position="177"/>
    </location>
</feature>